<dbReference type="KEGG" id="vg:55616118"/>
<evidence type="ECO:0000313" key="1">
    <source>
        <dbReference type="EMBL" id="QDB73281.1"/>
    </source>
</evidence>
<reference evidence="1 2" key="1">
    <citation type="submission" date="2019-04" db="EMBL/GenBank/DDBJ databases">
        <authorList>
            <person name="Gao M."/>
            <person name="Bai C."/>
            <person name="Tong Y."/>
            <person name="Xu X."/>
        </authorList>
    </citation>
    <scope>NUCLEOTIDE SEQUENCE [LARGE SCALE GENOMIC DNA]</scope>
    <source>
        <strain evidence="1 2">Vibrio alginolyticus VA1</strain>
    </source>
</reference>
<keyword evidence="2" id="KW-1185">Reference proteome</keyword>
<dbReference type="InterPro" id="IPR037238">
    <property type="entry name" value="YbiA-like_sf"/>
</dbReference>
<dbReference type="SUPFAM" id="SSF143990">
    <property type="entry name" value="YbiA-like"/>
    <property type="match status" value="1"/>
</dbReference>
<dbReference type="EMBL" id="MK795384">
    <property type="protein sequence ID" value="QDB73281.1"/>
    <property type="molecule type" value="Genomic_DNA"/>
</dbReference>
<dbReference type="GeneID" id="55616118"/>
<organism evidence="1 2">
    <name type="scientific">Vibrio phage VAP7</name>
    <dbReference type="NCBI Taxonomy" id="2584487"/>
    <lineage>
        <taxon>Viruses</taxon>
        <taxon>Duplodnaviria</taxon>
        <taxon>Heunggongvirae</taxon>
        <taxon>Uroviricota</taxon>
        <taxon>Caudoviricetes</taxon>
        <taxon>Pantevenvirales</taxon>
        <taxon>Ackermannviridae</taxon>
        <taxon>Vapseptimavirus</taxon>
        <taxon>Vapseptimavirus VAP7</taxon>
    </lineage>
</organism>
<name>A0A4Y5TV98_9CAUD</name>
<sequence length="225" mass="26010">MLYYKITRQSIFPMIDTRIKPLKDQVQDGDVITTGPEPDGIEHMMHQIKDGICECIGWEPSLLPHTPQYEGISHINMYSESKLEVGRILSNFYRYEGVAVVNGHEVHYNTIEGLWQYLKTGNIDLLFMEGREAKNAAKKMKVLPPVNRKVDHEQFHDIIFTAMKRKIAGHPYHLQFLKNNPLPIVHYYVCRGSNKAIQYKDDCVGLAILNEVIQDIKGNYHEKND</sequence>
<evidence type="ECO:0000313" key="2">
    <source>
        <dbReference type="Proteomes" id="UP000318470"/>
    </source>
</evidence>
<accession>A0A4Y5TV98</accession>
<dbReference type="Proteomes" id="UP000318470">
    <property type="component" value="Segment"/>
</dbReference>
<proteinExistence type="predicted"/>
<protein>
    <submittedName>
        <fullName evidence="1">Uncharacterized protein</fullName>
    </submittedName>
</protein>
<dbReference type="RefSeq" id="YP_009845755.1">
    <property type="nucleotide sequence ID" value="NC_048765.1"/>
</dbReference>